<evidence type="ECO:0000256" key="3">
    <source>
        <dbReference type="SAM" id="SignalP"/>
    </source>
</evidence>
<gene>
    <name evidence="4" type="ORF">NITGR_170104</name>
</gene>
<keyword evidence="5" id="KW-1185">Reference proteome</keyword>
<dbReference type="FunCoup" id="M1YX32">
    <property type="interactions" value="224"/>
</dbReference>
<comment type="caution">
    <text evidence="4">The sequence shown here is derived from an EMBL/GenBank/DDBJ whole genome shotgun (WGS) entry which is preliminary data.</text>
</comment>
<dbReference type="Proteomes" id="UP000011704">
    <property type="component" value="Unassembled WGS sequence"/>
</dbReference>
<dbReference type="AlphaFoldDB" id="M1YX32"/>
<dbReference type="GO" id="GO:0015562">
    <property type="term" value="F:efflux transmembrane transporter activity"/>
    <property type="evidence" value="ECO:0007669"/>
    <property type="project" value="InterPro"/>
</dbReference>
<dbReference type="EMBL" id="CAQJ01000019">
    <property type="protein sequence ID" value="CCQ89847.1"/>
    <property type="molecule type" value="Genomic_DNA"/>
</dbReference>
<accession>M1YX32</accession>
<sequence length="457" mass="51190">MNAYPWRIAAFAFAVILLAPPALAQTTKPNPRGNGEGRLLLEKDVDRDAQDLTGVLTLRQVAAHILLHNPDLQVFQLEIRAREARALQEGLIPNPQVQAVVQDVLGSGRFSGASDSENQVLFTQWIELGGKRMKRETAANLNTELAEWDYETVRMNVLTDTAKAYADVLARQEALKLVRELEALSERLHTAVDERVKAGKVPPIDEVKAAVTLSTTRMQRLQAKNELQAARRRLAALWGRPLAAFDHLQGNLYGIQILPELDELAERLNRNPDLARWATEMIQRDAVIDLEESRAIPNLQLGVGARRVQESRDNTVMFQIQLPIQLFDRNQGAIAEARYRKSKAEAQQRAVEVRLQTVLSNHYARLVNAHTQVTSLKTQVLPGARMAFDAVQEGYRFGKFGYLEVIDSQRTWFEARKQYLNALAEYHSAVADVERLIGAPLNQKLGGAVPTAEEPQP</sequence>
<dbReference type="SUPFAM" id="SSF56954">
    <property type="entry name" value="Outer membrane efflux proteins (OEP)"/>
    <property type="match status" value="1"/>
</dbReference>
<evidence type="ECO:0000256" key="1">
    <source>
        <dbReference type="ARBA" id="ARBA00007613"/>
    </source>
</evidence>
<protein>
    <submittedName>
        <fullName evidence="4">Outer membrane efflux protein</fullName>
    </submittedName>
</protein>
<dbReference type="HOGENOM" id="CLU_012817_14_2_0"/>
<feature type="signal peptide" evidence="3">
    <location>
        <begin position="1"/>
        <end position="24"/>
    </location>
</feature>
<dbReference type="PANTHER" id="PTHR30203:SF24">
    <property type="entry name" value="BLR4935 PROTEIN"/>
    <property type="match status" value="1"/>
</dbReference>
<dbReference type="Pfam" id="PF02321">
    <property type="entry name" value="OEP"/>
    <property type="match status" value="2"/>
</dbReference>
<dbReference type="RefSeq" id="WP_005006693.1">
    <property type="nucleotide sequence ID" value="NZ_HG422173.1"/>
</dbReference>
<dbReference type="STRING" id="1266370.NITGR_170104"/>
<proteinExistence type="inferred from homology"/>
<dbReference type="InParanoid" id="M1YX32"/>
<dbReference type="Gene3D" id="1.20.1600.10">
    <property type="entry name" value="Outer membrane efflux proteins (OEP)"/>
    <property type="match status" value="1"/>
</dbReference>
<evidence type="ECO:0000256" key="2">
    <source>
        <dbReference type="SAM" id="Coils"/>
    </source>
</evidence>
<organism evidence="4 5">
    <name type="scientific">Nitrospina gracilis (strain 3/211)</name>
    <dbReference type="NCBI Taxonomy" id="1266370"/>
    <lineage>
        <taxon>Bacteria</taxon>
        <taxon>Pseudomonadati</taxon>
        <taxon>Nitrospinota/Tectimicrobiota group</taxon>
        <taxon>Nitrospinota</taxon>
        <taxon>Nitrospinia</taxon>
        <taxon>Nitrospinales</taxon>
        <taxon>Nitrospinaceae</taxon>
        <taxon>Nitrospina</taxon>
    </lineage>
</organism>
<dbReference type="PANTHER" id="PTHR30203">
    <property type="entry name" value="OUTER MEMBRANE CATION EFFLUX PROTEIN"/>
    <property type="match status" value="1"/>
</dbReference>
<keyword evidence="2" id="KW-0175">Coiled coil</keyword>
<name>M1YX32_NITG3</name>
<evidence type="ECO:0000313" key="5">
    <source>
        <dbReference type="Proteomes" id="UP000011704"/>
    </source>
</evidence>
<dbReference type="InterPro" id="IPR003423">
    <property type="entry name" value="OMP_efflux"/>
</dbReference>
<dbReference type="InterPro" id="IPR010131">
    <property type="entry name" value="MdtP/NodT-like"/>
</dbReference>
<evidence type="ECO:0000313" key="4">
    <source>
        <dbReference type="EMBL" id="CCQ89847.1"/>
    </source>
</evidence>
<reference evidence="4 5" key="1">
    <citation type="journal article" date="2013" name="Front. Microbiol.">
        <title>The genome of Nitrospina gracilis illuminates the metabolism and evolution of the major marine nitrite oxidizer.</title>
        <authorList>
            <person name="Luecker S."/>
            <person name="Nowka B."/>
            <person name="Rattei T."/>
            <person name="Spieck E."/>
            <person name="and Daims H."/>
        </authorList>
    </citation>
    <scope>NUCLEOTIDE SEQUENCE [LARGE SCALE GENOMIC DNA]</scope>
    <source>
        <strain evidence="4 5">3/211</strain>
    </source>
</reference>
<keyword evidence="3" id="KW-0732">Signal</keyword>
<feature type="coiled-coil region" evidence="2">
    <location>
        <begin position="174"/>
        <end position="233"/>
    </location>
</feature>
<dbReference type="OrthoDB" id="9791261at2"/>
<feature type="chain" id="PRO_5004019769" evidence="3">
    <location>
        <begin position="25"/>
        <end position="457"/>
    </location>
</feature>
<comment type="similarity">
    <text evidence="1">Belongs to the outer membrane factor (OMF) (TC 1.B.17) family.</text>
</comment>